<feature type="domain" description="Heterokaryon incompatibility" evidence="1">
    <location>
        <begin position="219"/>
        <end position="381"/>
    </location>
</feature>
<dbReference type="PANTHER" id="PTHR33112:SF16">
    <property type="entry name" value="HETEROKARYON INCOMPATIBILITY DOMAIN-CONTAINING PROTEIN"/>
    <property type="match status" value="1"/>
</dbReference>
<dbReference type="InterPro" id="IPR010730">
    <property type="entry name" value="HET"/>
</dbReference>
<organism evidence="2 3">
    <name type="scientific">Mollisia scopiformis</name>
    <name type="common">Conifer needle endophyte fungus</name>
    <name type="synonym">Phialocephala scopiformis</name>
    <dbReference type="NCBI Taxonomy" id="149040"/>
    <lineage>
        <taxon>Eukaryota</taxon>
        <taxon>Fungi</taxon>
        <taxon>Dikarya</taxon>
        <taxon>Ascomycota</taxon>
        <taxon>Pezizomycotina</taxon>
        <taxon>Leotiomycetes</taxon>
        <taxon>Helotiales</taxon>
        <taxon>Mollisiaceae</taxon>
        <taxon>Mollisia</taxon>
    </lineage>
</organism>
<keyword evidence="3" id="KW-1185">Reference proteome</keyword>
<dbReference type="Proteomes" id="UP000070700">
    <property type="component" value="Unassembled WGS sequence"/>
</dbReference>
<dbReference type="KEGG" id="psco:LY89DRAFT_782037"/>
<dbReference type="EMBL" id="KQ947415">
    <property type="protein sequence ID" value="KUJ16762.1"/>
    <property type="molecule type" value="Genomic_DNA"/>
</dbReference>
<gene>
    <name evidence="2" type="ORF">LY89DRAFT_782037</name>
</gene>
<dbReference type="PANTHER" id="PTHR33112">
    <property type="entry name" value="DOMAIN PROTEIN, PUTATIVE-RELATED"/>
    <property type="match status" value="1"/>
</dbReference>
<sequence length="692" mass="78153">MVWTLYVRYARKYHWMSLIPHKAFVTTKSAHFRTRLKILMVTLCKNLYSILAQNYNYQIPTLEGFDPSPEWDGKQLRLFLEPNGILQKLAQGTNDLMRSIVVRLGTVDDCALDGYTRKPEYLIFLRICTFNDDPASKFFGHRQPWKSASSDVAFALIKEWLRDCDSNHTLCKTPARDFFPRRLIDVGPIDGSAEPFLIELDNGALASSPNRASESALEYFALSYCWGSSQQLVTTPSNIARYKTSLPLSQFPATIKDAVTVTRQLGVRYLWVDALCILQGSSLEAQQDWRRESSRMSSIYGSASLVIAAASASDVSQGFLADRRSYDAHTAPLKLPFKSSILPDDSGSFFIHPFLEEPAGFGYWSPFPNDPLSRRGWALQERLLSTRLLTYKADDITWECQTCRRREKVAEQVDYCKAPNGSDERFWRLSKIRAITSLEWCDIVRDYSSRSITVASDKLPAVSGLARLCSKTTSDEYVAGLWKSDLLASLLWYTITWSGSQFSASSVYRAPSWSWASLDAEVNMRPTRKPAANKVKLSDQTSKGDLTEILECVAVPSGESEFGGIKDGWILARGPLRQVRLSLTPASDHGRPYSEFSLTDMATKEWAKDPKIDLMHKESASSSNVSELSKDLWCLALTNLHDDEGERGLLLTHARDGSSDYKRVGVFTNRRRHGDDLNFKVGQWERQTIKII</sequence>
<dbReference type="InParanoid" id="A0A194XAH6"/>
<accession>A0A194XAH6</accession>
<dbReference type="AlphaFoldDB" id="A0A194XAH6"/>
<dbReference type="OrthoDB" id="5125733at2759"/>
<name>A0A194XAH6_MOLSC</name>
<reference evidence="2 3" key="1">
    <citation type="submission" date="2015-10" db="EMBL/GenBank/DDBJ databases">
        <title>Full genome of DAOMC 229536 Phialocephala scopiformis, a fungal endophyte of spruce producing the potent anti-insectan compound rugulosin.</title>
        <authorList>
            <consortium name="DOE Joint Genome Institute"/>
            <person name="Walker A.K."/>
            <person name="Frasz S.L."/>
            <person name="Seifert K.A."/>
            <person name="Miller J.D."/>
            <person name="Mondo S.J."/>
            <person name="Labutti K."/>
            <person name="Lipzen A."/>
            <person name="Dockter R."/>
            <person name="Kennedy M."/>
            <person name="Grigoriev I.V."/>
            <person name="Spatafora J.W."/>
        </authorList>
    </citation>
    <scope>NUCLEOTIDE SEQUENCE [LARGE SCALE GENOMIC DNA]</scope>
    <source>
        <strain evidence="2 3">CBS 120377</strain>
    </source>
</reference>
<evidence type="ECO:0000313" key="2">
    <source>
        <dbReference type="EMBL" id="KUJ16762.1"/>
    </source>
</evidence>
<protein>
    <submittedName>
        <fullName evidence="2">HET-domain-containing protein</fullName>
    </submittedName>
</protein>
<dbReference type="GeneID" id="28832267"/>
<dbReference type="Pfam" id="PF06985">
    <property type="entry name" value="HET"/>
    <property type="match status" value="1"/>
</dbReference>
<evidence type="ECO:0000313" key="3">
    <source>
        <dbReference type="Proteomes" id="UP000070700"/>
    </source>
</evidence>
<dbReference type="RefSeq" id="XP_018071117.1">
    <property type="nucleotide sequence ID" value="XM_018222541.1"/>
</dbReference>
<evidence type="ECO:0000259" key="1">
    <source>
        <dbReference type="Pfam" id="PF06985"/>
    </source>
</evidence>
<proteinExistence type="predicted"/>